<dbReference type="Proteomes" id="UP001164390">
    <property type="component" value="Chromosome"/>
</dbReference>
<dbReference type="EMBL" id="CP094970">
    <property type="protein sequence ID" value="UYM06019.1"/>
    <property type="molecule type" value="Genomic_DNA"/>
</dbReference>
<proteinExistence type="predicted"/>
<keyword evidence="2" id="KW-1185">Reference proteome</keyword>
<evidence type="ECO:0000313" key="2">
    <source>
        <dbReference type="Proteomes" id="UP001164390"/>
    </source>
</evidence>
<organism evidence="1 2">
    <name type="scientific">Solicola gregarius</name>
    <dbReference type="NCBI Taxonomy" id="2908642"/>
    <lineage>
        <taxon>Bacteria</taxon>
        <taxon>Bacillati</taxon>
        <taxon>Actinomycetota</taxon>
        <taxon>Actinomycetes</taxon>
        <taxon>Propionibacteriales</taxon>
        <taxon>Nocardioidaceae</taxon>
        <taxon>Solicola</taxon>
    </lineage>
</organism>
<dbReference type="InterPro" id="IPR036890">
    <property type="entry name" value="HATPase_C_sf"/>
</dbReference>
<dbReference type="AlphaFoldDB" id="A0AA46TJI7"/>
<dbReference type="KEGG" id="sgrg:L0C25_02810"/>
<sequence length="134" mass="14379">MPYETMPERPAAEVTLPAAGEFLTVLRTTAAALAATADFIIDDIEDLRIAIDEACSVLISRAIPGTDLHCRFFVDDGALTIEASAHVIDRRPPPRSGFAWMVLTSLTTSVDAHVREPDELVVTMTRAGSKAKAG</sequence>
<reference evidence="1" key="1">
    <citation type="submission" date="2022-01" db="EMBL/GenBank/DDBJ databases">
        <title>Nocardioidaceae gen. sp. A5X3R13.</title>
        <authorList>
            <person name="Lopez Marin M.A."/>
            <person name="Uhlik O."/>
        </authorList>
    </citation>
    <scope>NUCLEOTIDE SEQUENCE</scope>
    <source>
        <strain evidence="1">A5X3R13</strain>
    </source>
</reference>
<dbReference type="Gene3D" id="3.30.565.10">
    <property type="entry name" value="Histidine kinase-like ATPase, C-terminal domain"/>
    <property type="match status" value="1"/>
</dbReference>
<protein>
    <submittedName>
        <fullName evidence="1">Anti-sigma factor</fullName>
    </submittedName>
</protein>
<evidence type="ECO:0000313" key="1">
    <source>
        <dbReference type="EMBL" id="UYM06019.1"/>
    </source>
</evidence>
<name>A0AA46TJI7_9ACTN</name>
<accession>A0AA46TJI7</accession>
<dbReference type="RefSeq" id="WP_271634866.1">
    <property type="nucleotide sequence ID" value="NZ_CP094970.1"/>
</dbReference>
<gene>
    <name evidence="1" type="ORF">L0C25_02810</name>
</gene>